<dbReference type="PANTHER" id="PTHR43439:SF2">
    <property type="entry name" value="ENZYME, PUTATIVE (JCVI)-RELATED"/>
    <property type="match status" value="1"/>
</dbReference>
<protein>
    <submittedName>
        <fullName evidence="4">NRPS-like protein biosynthetic cluster</fullName>
    </submittedName>
</protein>
<dbReference type="PANTHER" id="PTHR43439">
    <property type="entry name" value="PHENYLACETATE-COENZYME A LIGASE"/>
    <property type="match status" value="1"/>
</dbReference>
<sequence length="1063" mass="118571">MSSPAGLSLDQIFDWHRVHTPHTPYAVFSDEDDSKTVINWSSLGTSIHRCVQYIKENIIECTNKQPIEKPIVIGILANSDAITYLTMLHAHLHLTHPKDGRPIVPFLISPRNSPTVVAHLLKEVDVKYLWVTEGPMRDIAEEALKISGRDVQLLRFPTYKEIYETSDHNFVVPQESDSNPVSFDTPAFILHSSGSTAFPKPRVITHRVAAQHYRNTLDNGKSILRGERTAMHPLPVFHAFGCLITLWPAAFGVTLAVRSPHTALGPLSPESFLQSIVRDDCRTIVTVPNYLETWASDQKAVEILQKMKYIFWGGGPLSRGAGESLYKRNIPIVASYGATEFGVTSVFPEKPSAEGYEWFRLGKDTTPVFTPIEDEPGLFKLCFKQTNIFELTTVNTEIDGSPAYDSNDIVERHPVDPTLIRIVGRYDEQIMLSTGEKTNPVPLERIMERDENIASAVVFGRGRQSNGVLILPNPPQEPERLGVEGFRNKIWAAIEAANTYAPAHSRILKEMILLASPSKPFLFTDKRTVKRGLTLKLYEQEIEDIYKAFDESVKTDVPIPKGLYPNGGLTEEESLTFVRNVVKSILKQAKNIGDADDIFLLGSDSLQATFIKNTLLHALKQVAPLSNVRKLSTNFVYQFPTINGLAQYLAKVSRPNVFDDTSDPNVQREGQLDNLVHKYTQNWPVHKPQRIAKDEVVLLTGSTGGLGSQLLAQLVQLPSVTRIYAFNRKSSKSSYDRHMEVFKDRANDIDLLRSPKIVFVEGDTSIKGFEISAELFSEIQSTITAIIHNAWQVNFNITLASFEPAIRGVRNLIDLALSSPLTSPPTLLFTSTVDWLGVPSIPELPATDIDTINTSGYAESKWVSERILLTAEQQTTLKPVIIRVGQLSGGINGNWNMREWFPALIRGSQVVGGVPENRGFASFVPLHIAASTIIELRSAPIGLAHLVHPRPILWNDIIKHASKALELPVIPYEEWLNRLEKSPRTDLALKTNPALHLLDFYRAGIPPEGKKVADDGESMGIATYETSRTCSVTHSLDNAHLPALGKEEVDRWIGYWRVKGFLD</sequence>
<proteinExistence type="predicted"/>
<dbReference type="Pfam" id="PF00550">
    <property type="entry name" value="PP-binding"/>
    <property type="match status" value="1"/>
</dbReference>
<keyword evidence="1" id="KW-0596">Phosphopantetheine</keyword>
<organism evidence="4 5">
    <name type="scientific">Clathrus columnatus</name>
    <dbReference type="NCBI Taxonomy" id="1419009"/>
    <lineage>
        <taxon>Eukaryota</taxon>
        <taxon>Fungi</taxon>
        <taxon>Dikarya</taxon>
        <taxon>Basidiomycota</taxon>
        <taxon>Agaricomycotina</taxon>
        <taxon>Agaricomycetes</taxon>
        <taxon>Phallomycetidae</taxon>
        <taxon>Phallales</taxon>
        <taxon>Clathraceae</taxon>
        <taxon>Clathrus</taxon>
    </lineage>
</organism>
<dbReference type="SUPFAM" id="SSF47336">
    <property type="entry name" value="ACP-like"/>
    <property type="match status" value="1"/>
</dbReference>
<evidence type="ECO:0000313" key="5">
    <source>
        <dbReference type="Proteomes" id="UP001050691"/>
    </source>
</evidence>
<dbReference type="SUPFAM" id="SSF56801">
    <property type="entry name" value="Acetyl-CoA synthetase-like"/>
    <property type="match status" value="1"/>
</dbReference>
<keyword evidence="5" id="KW-1185">Reference proteome</keyword>
<dbReference type="Gene3D" id="1.10.1200.10">
    <property type="entry name" value="ACP-like"/>
    <property type="match status" value="1"/>
</dbReference>
<dbReference type="InterPro" id="IPR013120">
    <property type="entry name" value="FAR_NAD-bd"/>
</dbReference>
<dbReference type="EMBL" id="BPWL01000001">
    <property type="protein sequence ID" value="GJJ06091.1"/>
    <property type="molecule type" value="Genomic_DNA"/>
</dbReference>
<dbReference type="InterPro" id="IPR009081">
    <property type="entry name" value="PP-bd_ACP"/>
</dbReference>
<evidence type="ECO:0000256" key="1">
    <source>
        <dbReference type="ARBA" id="ARBA00022450"/>
    </source>
</evidence>
<dbReference type="PROSITE" id="PS50075">
    <property type="entry name" value="CARRIER"/>
    <property type="match status" value="1"/>
</dbReference>
<dbReference type="InterPro" id="IPR036291">
    <property type="entry name" value="NAD(P)-bd_dom_sf"/>
</dbReference>
<keyword evidence="2" id="KW-0597">Phosphoprotein</keyword>
<evidence type="ECO:0000256" key="2">
    <source>
        <dbReference type="ARBA" id="ARBA00022553"/>
    </source>
</evidence>
<evidence type="ECO:0000313" key="4">
    <source>
        <dbReference type="EMBL" id="GJJ06091.1"/>
    </source>
</evidence>
<dbReference type="SUPFAM" id="SSF51735">
    <property type="entry name" value="NAD(P)-binding Rossmann-fold domains"/>
    <property type="match status" value="1"/>
</dbReference>
<accession>A0AAV4ZWD1</accession>
<dbReference type="InterPro" id="IPR042099">
    <property type="entry name" value="ANL_N_sf"/>
</dbReference>
<dbReference type="Gene3D" id="3.40.50.720">
    <property type="entry name" value="NAD(P)-binding Rossmann-like Domain"/>
    <property type="match status" value="1"/>
</dbReference>
<dbReference type="AlphaFoldDB" id="A0AAV4ZWD1"/>
<gene>
    <name evidence="4" type="ORF">Clacol_000280</name>
</gene>
<dbReference type="InterPro" id="IPR051414">
    <property type="entry name" value="Adenylate-forming_Reductase"/>
</dbReference>
<reference evidence="4" key="1">
    <citation type="submission" date="2021-10" db="EMBL/GenBank/DDBJ databases">
        <title>De novo Genome Assembly of Clathrus columnatus (Basidiomycota, Fungi) Using Illumina and Nanopore Sequence Data.</title>
        <authorList>
            <person name="Ogiso-Tanaka E."/>
            <person name="Itagaki H."/>
            <person name="Hosoya T."/>
            <person name="Hosaka K."/>
        </authorList>
    </citation>
    <scope>NUCLEOTIDE SEQUENCE</scope>
    <source>
        <strain evidence="4">MO-923</strain>
    </source>
</reference>
<comment type="caution">
    <text evidence="4">The sequence shown here is derived from an EMBL/GenBank/DDBJ whole genome shotgun (WGS) entry which is preliminary data.</text>
</comment>
<dbReference type="InterPro" id="IPR036736">
    <property type="entry name" value="ACP-like_sf"/>
</dbReference>
<evidence type="ECO:0000259" key="3">
    <source>
        <dbReference type="PROSITE" id="PS50075"/>
    </source>
</evidence>
<dbReference type="Pfam" id="PF23562">
    <property type="entry name" value="AMP-binding_C_3"/>
    <property type="match status" value="1"/>
</dbReference>
<feature type="domain" description="Carrier" evidence="3">
    <location>
        <begin position="569"/>
        <end position="653"/>
    </location>
</feature>
<dbReference type="Gene3D" id="3.40.50.12780">
    <property type="entry name" value="N-terminal domain of ligase-like"/>
    <property type="match status" value="1"/>
</dbReference>
<name>A0AAV4ZWD1_9AGAM</name>
<dbReference type="Proteomes" id="UP001050691">
    <property type="component" value="Unassembled WGS sequence"/>
</dbReference>
<dbReference type="InterPro" id="IPR000873">
    <property type="entry name" value="AMP-dep_synth/lig_dom"/>
</dbReference>
<dbReference type="Pfam" id="PF00501">
    <property type="entry name" value="AMP-binding"/>
    <property type="match status" value="1"/>
</dbReference>
<dbReference type="Pfam" id="PF07993">
    <property type="entry name" value="NAD_binding_4"/>
    <property type="match status" value="1"/>
</dbReference>